<accession>A0A7Y0AMH7</accession>
<comment type="caution">
    <text evidence="1">The sequence shown here is derived from an EMBL/GenBank/DDBJ whole genome shotgun (WGS) entry which is preliminary data.</text>
</comment>
<sequence length="62" mass="7680">MKSLTEVYRQNRIDKLSPITMIDQFGNYQQYFEDKDDQGIISTRKRLRRRINLWKKKINLQF</sequence>
<gene>
    <name evidence="1" type="ORF">HHL23_09295</name>
</gene>
<evidence type="ECO:0000313" key="2">
    <source>
        <dbReference type="Proteomes" id="UP000544054"/>
    </source>
</evidence>
<dbReference type="RefSeq" id="WP_169234533.1">
    <property type="nucleotide sequence ID" value="NZ_JABBGI010000010.1"/>
</dbReference>
<dbReference type="AlphaFoldDB" id="A0A7Y0AMH7"/>
<reference evidence="1 2" key="1">
    <citation type="submission" date="2020-04" db="EMBL/GenBank/DDBJ databases">
        <title>Chryseobacterium sp. RP-3-3 sp. nov., isolated from Jeju soil.</title>
        <authorList>
            <person name="Dahal R.H."/>
        </authorList>
    </citation>
    <scope>NUCLEOTIDE SEQUENCE [LARGE SCALE GENOMIC DNA]</scope>
    <source>
        <strain evidence="1 2">RP-3-3</strain>
    </source>
</reference>
<dbReference type="EMBL" id="JABBGI010000010">
    <property type="protein sequence ID" value="NML69994.1"/>
    <property type="molecule type" value="Genomic_DNA"/>
</dbReference>
<proteinExistence type="predicted"/>
<evidence type="ECO:0000313" key="1">
    <source>
        <dbReference type="EMBL" id="NML69994.1"/>
    </source>
</evidence>
<name>A0A7Y0AMH7_9FLAO</name>
<dbReference type="Proteomes" id="UP000544054">
    <property type="component" value="Unassembled WGS sequence"/>
</dbReference>
<organism evidence="1 2">
    <name type="scientific">Chryseobacterium antibioticum</name>
    <dbReference type="NCBI Taxonomy" id="2728847"/>
    <lineage>
        <taxon>Bacteria</taxon>
        <taxon>Pseudomonadati</taxon>
        <taxon>Bacteroidota</taxon>
        <taxon>Flavobacteriia</taxon>
        <taxon>Flavobacteriales</taxon>
        <taxon>Weeksellaceae</taxon>
        <taxon>Chryseobacterium group</taxon>
        <taxon>Chryseobacterium</taxon>
    </lineage>
</organism>
<protein>
    <submittedName>
        <fullName evidence="1">Uncharacterized protein</fullName>
    </submittedName>
</protein>
<keyword evidence="2" id="KW-1185">Reference proteome</keyword>